<dbReference type="AlphaFoldDB" id="A0A5J5IIM3"/>
<name>A0A5J5IIM3_9BACT</name>
<feature type="signal peptide" evidence="1">
    <location>
        <begin position="1"/>
        <end position="19"/>
    </location>
</feature>
<proteinExistence type="predicted"/>
<reference evidence="2 3" key="1">
    <citation type="submission" date="2019-09" db="EMBL/GenBank/DDBJ databases">
        <title>Draft genome sequence of Ginsengibacter sp. BR5-29.</title>
        <authorList>
            <person name="Im W.-T."/>
        </authorList>
    </citation>
    <scope>NUCLEOTIDE SEQUENCE [LARGE SCALE GENOMIC DNA]</scope>
    <source>
        <strain evidence="2 3">BR5-29</strain>
    </source>
</reference>
<keyword evidence="3" id="KW-1185">Reference proteome</keyword>
<sequence length="164" mass="18143">MKTIIVCLASLLLSVMASAQLKTTPKCPSFDIDILHGIVNQVILPTSTVGQIKLNLPCFTSFEEEGTSAKCGAGVFYKDKDIYFYTTRDYIEIGPAFKGKLSIPLLGASRNSLFKWLGTPQIKDVTWDAFQTAYGVLILYYNNASKVDKIQFSTQTANTIHLCE</sequence>
<gene>
    <name evidence="2" type="ORF">FW778_11440</name>
</gene>
<evidence type="ECO:0000313" key="3">
    <source>
        <dbReference type="Proteomes" id="UP000326903"/>
    </source>
</evidence>
<evidence type="ECO:0000256" key="1">
    <source>
        <dbReference type="SAM" id="SignalP"/>
    </source>
</evidence>
<organism evidence="2 3">
    <name type="scientific">Ginsengibacter hankyongi</name>
    <dbReference type="NCBI Taxonomy" id="2607284"/>
    <lineage>
        <taxon>Bacteria</taxon>
        <taxon>Pseudomonadati</taxon>
        <taxon>Bacteroidota</taxon>
        <taxon>Chitinophagia</taxon>
        <taxon>Chitinophagales</taxon>
        <taxon>Chitinophagaceae</taxon>
        <taxon>Ginsengibacter</taxon>
    </lineage>
</organism>
<feature type="chain" id="PRO_5023889939" evidence="1">
    <location>
        <begin position="20"/>
        <end position="164"/>
    </location>
</feature>
<dbReference type="Proteomes" id="UP000326903">
    <property type="component" value="Unassembled WGS sequence"/>
</dbReference>
<keyword evidence="1" id="KW-0732">Signal</keyword>
<evidence type="ECO:0000313" key="2">
    <source>
        <dbReference type="EMBL" id="KAA9039428.1"/>
    </source>
</evidence>
<protein>
    <submittedName>
        <fullName evidence="2">Uncharacterized protein</fullName>
    </submittedName>
</protein>
<accession>A0A5J5IIM3</accession>
<dbReference type="RefSeq" id="WP_150414839.1">
    <property type="nucleotide sequence ID" value="NZ_VYQF01000002.1"/>
</dbReference>
<dbReference type="EMBL" id="VYQF01000002">
    <property type="protein sequence ID" value="KAA9039428.1"/>
    <property type="molecule type" value="Genomic_DNA"/>
</dbReference>
<comment type="caution">
    <text evidence="2">The sequence shown here is derived from an EMBL/GenBank/DDBJ whole genome shotgun (WGS) entry which is preliminary data.</text>
</comment>